<keyword evidence="8" id="KW-0808">Transferase</keyword>
<evidence type="ECO:0000256" key="10">
    <source>
        <dbReference type="SAM" id="MobiDB-lite"/>
    </source>
</evidence>
<feature type="compositionally biased region" description="Basic and acidic residues" evidence="10">
    <location>
        <begin position="22"/>
        <end position="33"/>
    </location>
</feature>
<dbReference type="OMA" id="MDMARAM"/>
<dbReference type="SUPFAM" id="SSF53098">
    <property type="entry name" value="Ribonuclease H-like"/>
    <property type="match status" value="1"/>
</dbReference>
<dbReference type="PANTHER" id="PTHR42648">
    <property type="entry name" value="TRANSPOSASE, PUTATIVE-RELATED"/>
    <property type="match status" value="1"/>
</dbReference>
<dbReference type="KEGG" id="ccp:CHC_T00002976001"/>
<dbReference type="GO" id="GO:0003964">
    <property type="term" value="F:RNA-directed DNA polymerase activity"/>
    <property type="evidence" value="ECO:0007669"/>
    <property type="project" value="UniProtKB-KW"/>
</dbReference>
<keyword evidence="13" id="KW-1185">Reference proteome</keyword>
<dbReference type="STRING" id="2769.R7Q8J1"/>
<dbReference type="GO" id="GO:0015074">
    <property type="term" value="P:DNA integration"/>
    <property type="evidence" value="ECO:0007669"/>
    <property type="project" value="UniProtKB-KW"/>
</dbReference>
<dbReference type="GO" id="GO:0004519">
    <property type="term" value="F:endonuclease activity"/>
    <property type="evidence" value="ECO:0007669"/>
    <property type="project" value="UniProtKB-KW"/>
</dbReference>
<dbReference type="PANTHER" id="PTHR42648:SF11">
    <property type="entry name" value="TRANSPOSON TY4-P GAG-POL POLYPROTEIN"/>
    <property type="match status" value="1"/>
</dbReference>
<dbReference type="InterPro" id="IPR057670">
    <property type="entry name" value="SH3_retrovirus"/>
</dbReference>
<evidence type="ECO:0000256" key="6">
    <source>
        <dbReference type="ARBA" id="ARBA00022908"/>
    </source>
</evidence>
<evidence type="ECO:0000256" key="4">
    <source>
        <dbReference type="ARBA" id="ARBA00022801"/>
    </source>
</evidence>
<dbReference type="OrthoDB" id="2783063at2759"/>
<dbReference type="AlphaFoldDB" id="R7Q8J1"/>
<evidence type="ECO:0000256" key="8">
    <source>
        <dbReference type="ARBA" id="ARBA00022932"/>
    </source>
</evidence>
<keyword evidence="8" id="KW-0239">DNA-directed DNA polymerase</keyword>
<feature type="domain" description="Integrase catalytic" evidence="11">
    <location>
        <begin position="48"/>
        <end position="216"/>
    </location>
</feature>
<keyword evidence="5" id="KW-0460">Magnesium</keyword>
<keyword evidence="3" id="KW-0255">Endonuclease</keyword>
<keyword evidence="4" id="KW-0378">Hydrolase</keyword>
<dbReference type="InterPro" id="IPR039537">
    <property type="entry name" value="Retrotran_Ty1/copia-like"/>
</dbReference>
<evidence type="ECO:0000256" key="3">
    <source>
        <dbReference type="ARBA" id="ARBA00022759"/>
    </source>
</evidence>
<keyword evidence="1" id="KW-0540">Nuclease</keyword>
<reference evidence="13" key="1">
    <citation type="journal article" date="2013" name="Proc. Natl. Acad. Sci. U.S.A.">
        <title>Genome structure and metabolic features in the red seaweed Chondrus crispus shed light on evolution of the Archaeplastida.</title>
        <authorList>
            <person name="Collen J."/>
            <person name="Porcel B."/>
            <person name="Carre W."/>
            <person name="Ball S.G."/>
            <person name="Chaparro C."/>
            <person name="Tonon T."/>
            <person name="Barbeyron T."/>
            <person name="Michel G."/>
            <person name="Noel B."/>
            <person name="Valentin K."/>
            <person name="Elias M."/>
            <person name="Artiguenave F."/>
            <person name="Arun A."/>
            <person name="Aury J.M."/>
            <person name="Barbosa-Neto J.F."/>
            <person name="Bothwell J.H."/>
            <person name="Bouget F.Y."/>
            <person name="Brillet L."/>
            <person name="Cabello-Hurtado F."/>
            <person name="Capella-Gutierrez S."/>
            <person name="Charrier B."/>
            <person name="Cladiere L."/>
            <person name="Cock J.M."/>
            <person name="Coelho S.M."/>
            <person name="Colleoni C."/>
            <person name="Czjzek M."/>
            <person name="Da Silva C."/>
            <person name="Delage L."/>
            <person name="Denoeud F."/>
            <person name="Deschamps P."/>
            <person name="Dittami S.M."/>
            <person name="Gabaldon T."/>
            <person name="Gachon C.M."/>
            <person name="Groisillier A."/>
            <person name="Herve C."/>
            <person name="Jabbari K."/>
            <person name="Katinka M."/>
            <person name="Kloareg B."/>
            <person name="Kowalczyk N."/>
            <person name="Labadie K."/>
            <person name="Leblanc C."/>
            <person name="Lopez P.J."/>
            <person name="McLachlan D.H."/>
            <person name="Meslet-Cladiere L."/>
            <person name="Moustafa A."/>
            <person name="Nehr Z."/>
            <person name="Nyvall Collen P."/>
            <person name="Panaud O."/>
            <person name="Partensky F."/>
            <person name="Poulain J."/>
            <person name="Rensing S.A."/>
            <person name="Rousvoal S."/>
            <person name="Samson G."/>
            <person name="Symeonidi A."/>
            <person name="Weissenbach J."/>
            <person name="Zambounis A."/>
            <person name="Wincker P."/>
            <person name="Boyen C."/>
        </authorList>
    </citation>
    <scope>NUCLEOTIDE SEQUENCE [LARGE SCALE GENOMIC DNA]</scope>
    <source>
        <strain evidence="13">cv. Stackhouse</strain>
    </source>
</reference>
<name>R7Q8J1_CHOCR</name>
<dbReference type="EMBL" id="HG001687">
    <property type="protein sequence ID" value="CDF34349.1"/>
    <property type="molecule type" value="Genomic_DNA"/>
</dbReference>
<organism evidence="12 13">
    <name type="scientific">Chondrus crispus</name>
    <name type="common">Carrageen Irish moss</name>
    <name type="synonym">Polymorpha crispa</name>
    <dbReference type="NCBI Taxonomy" id="2769"/>
    <lineage>
        <taxon>Eukaryota</taxon>
        <taxon>Rhodophyta</taxon>
        <taxon>Florideophyceae</taxon>
        <taxon>Rhodymeniophycidae</taxon>
        <taxon>Gigartinales</taxon>
        <taxon>Gigartinaceae</taxon>
        <taxon>Chondrus</taxon>
    </lineage>
</organism>
<dbReference type="InterPro" id="IPR036397">
    <property type="entry name" value="RNaseH_sf"/>
</dbReference>
<evidence type="ECO:0000256" key="7">
    <source>
        <dbReference type="ARBA" id="ARBA00022918"/>
    </source>
</evidence>
<keyword evidence="8" id="KW-0548">Nucleotidyltransferase</keyword>
<dbReference type="Pfam" id="PF25597">
    <property type="entry name" value="SH3_retrovirus"/>
    <property type="match status" value="1"/>
</dbReference>
<dbReference type="InterPro" id="IPR012337">
    <property type="entry name" value="RNaseH-like_sf"/>
</dbReference>
<dbReference type="PhylomeDB" id="R7Q8J1"/>
<evidence type="ECO:0000256" key="2">
    <source>
        <dbReference type="ARBA" id="ARBA00022723"/>
    </source>
</evidence>
<proteinExistence type="predicted"/>
<gene>
    <name evidence="12" type="ORF">CHC_T00002976001</name>
</gene>
<feature type="region of interest" description="Disordered" evidence="10">
    <location>
        <begin position="22"/>
        <end position="50"/>
    </location>
</feature>
<dbReference type="RefSeq" id="XP_005714168.1">
    <property type="nucleotide sequence ID" value="XM_005714111.1"/>
</dbReference>
<dbReference type="GO" id="GO:0046872">
    <property type="term" value="F:metal ion binding"/>
    <property type="evidence" value="ECO:0007669"/>
    <property type="project" value="UniProtKB-KW"/>
</dbReference>
<accession>R7Q8J1</accession>
<keyword evidence="9" id="KW-0233">DNA recombination</keyword>
<evidence type="ECO:0000313" key="12">
    <source>
        <dbReference type="EMBL" id="CDF34349.1"/>
    </source>
</evidence>
<protein>
    <recommendedName>
        <fullName evidence="11">Integrase catalytic domain-containing protein</fullName>
    </recommendedName>
</protein>
<keyword evidence="7" id="KW-0695">RNA-directed DNA polymerase</keyword>
<dbReference type="InterPro" id="IPR001584">
    <property type="entry name" value="Integrase_cat-core"/>
</dbReference>
<evidence type="ECO:0000259" key="11">
    <source>
        <dbReference type="PROSITE" id="PS50994"/>
    </source>
</evidence>
<keyword evidence="2" id="KW-0479">Metal-binding</keyword>
<dbReference type="Gramene" id="CDF34349">
    <property type="protein sequence ID" value="CDF34349"/>
    <property type="gene ID" value="CHC_T00002976001"/>
</dbReference>
<sequence>MCNLTSVSQARRAGLEVEFDSDKVGRGSRENGKAKRNNRPLSSEESKLSTRPLDLVHADLARPMRYPSMGGNYYFIPFYDDSSALALVQFTKKNKVKCLHVKRLRYDDDSVFLSKNFQSCNSMYYSSLLQPWLQQTGIIHELTAAHSPESNGKAERLNGTLMDMARAMMMDIEFVPNQERFWAEAVNTSNYVRYRMFTSAAIDLNKTPFETIMGKRPCLKHVRTFGSKAFVHISKQKRAIKFKARAETGLLFGLVRGNSYRAFLQNEGRKIVSRDVTFEERSIELTTRQPDNVSNSDTDRDSSKKDTLNLTLTIHNYDALVAKKQPERYAGPVALQSTFGNDDDGAPFTYEKSIASTEKSKWKEATQEEINDINSKKSCNLIGHPEGVKPILNGSSAKRKMTWSYCNLMLNQHS</sequence>
<dbReference type="Gene3D" id="3.30.420.10">
    <property type="entry name" value="Ribonuclease H-like superfamily/Ribonuclease H"/>
    <property type="match status" value="1"/>
</dbReference>
<dbReference type="GO" id="GO:0003887">
    <property type="term" value="F:DNA-directed DNA polymerase activity"/>
    <property type="evidence" value="ECO:0007669"/>
    <property type="project" value="UniProtKB-KW"/>
</dbReference>
<dbReference type="GO" id="GO:0003676">
    <property type="term" value="F:nucleic acid binding"/>
    <property type="evidence" value="ECO:0007669"/>
    <property type="project" value="InterPro"/>
</dbReference>
<keyword evidence="6" id="KW-0229">DNA integration</keyword>
<dbReference type="Proteomes" id="UP000012073">
    <property type="component" value="Unassembled WGS sequence"/>
</dbReference>
<dbReference type="GeneID" id="17321897"/>
<evidence type="ECO:0000256" key="1">
    <source>
        <dbReference type="ARBA" id="ARBA00022722"/>
    </source>
</evidence>
<evidence type="ECO:0000313" key="13">
    <source>
        <dbReference type="Proteomes" id="UP000012073"/>
    </source>
</evidence>
<dbReference type="GO" id="GO:0006310">
    <property type="term" value="P:DNA recombination"/>
    <property type="evidence" value="ECO:0007669"/>
    <property type="project" value="UniProtKB-KW"/>
</dbReference>
<dbReference type="GO" id="GO:0016787">
    <property type="term" value="F:hydrolase activity"/>
    <property type="evidence" value="ECO:0007669"/>
    <property type="project" value="UniProtKB-KW"/>
</dbReference>
<evidence type="ECO:0000256" key="5">
    <source>
        <dbReference type="ARBA" id="ARBA00022842"/>
    </source>
</evidence>
<evidence type="ECO:0000256" key="9">
    <source>
        <dbReference type="ARBA" id="ARBA00023172"/>
    </source>
</evidence>
<dbReference type="PROSITE" id="PS50994">
    <property type="entry name" value="INTEGRASE"/>
    <property type="match status" value="1"/>
</dbReference>